<feature type="transmembrane region" description="Helical" evidence="1">
    <location>
        <begin position="15"/>
        <end position="35"/>
    </location>
</feature>
<proteinExistence type="predicted"/>
<reference evidence="2" key="1">
    <citation type="journal article" date="2019" name="Beilstein J. Org. Chem.">
        <title>Nanangenines: drimane sesquiterpenoids as the dominant metabolite cohort of a novel Australian fungus, Aspergillus nanangensis.</title>
        <authorList>
            <person name="Lacey H.J."/>
            <person name="Gilchrist C.L.M."/>
            <person name="Crombie A."/>
            <person name="Kalaitzis J.A."/>
            <person name="Vuong D."/>
            <person name="Rutledge P.J."/>
            <person name="Turner P."/>
            <person name="Pitt J.I."/>
            <person name="Lacey E."/>
            <person name="Chooi Y.H."/>
            <person name="Piggott A.M."/>
        </authorList>
    </citation>
    <scope>NUCLEOTIDE SEQUENCE</scope>
    <source>
        <strain evidence="2">MST-FP2251</strain>
    </source>
</reference>
<protein>
    <submittedName>
        <fullName evidence="2">Uncharacterized protein</fullName>
    </submittedName>
</protein>
<reference evidence="2" key="2">
    <citation type="submission" date="2020-02" db="EMBL/GenBank/DDBJ databases">
        <authorList>
            <person name="Gilchrist C.L.M."/>
            <person name="Chooi Y.-H."/>
        </authorList>
    </citation>
    <scope>NUCLEOTIDE SEQUENCE</scope>
    <source>
        <strain evidence="2">MST-FP2251</strain>
    </source>
</reference>
<dbReference type="AlphaFoldDB" id="A0AAD4GQX2"/>
<keyword evidence="1" id="KW-1133">Transmembrane helix</keyword>
<dbReference type="Proteomes" id="UP001194746">
    <property type="component" value="Unassembled WGS sequence"/>
</dbReference>
<gene>
    <name evidence="2" type="ORF">FE257_001219</name>
</gene>
<evidence type="ECO:0000313" key="2">
    <source>
        <dbReference type="EMBL" id="KAF9884803.1"/>
    </source>
</evidence>
<accession>A0AAD4GQX2</accession>
<name>A0AAD4GQX2_ASPNN</name>
<comment type="caution">
    <text evidence="2">The sequence shown here is derived from an EMBL/GenBank/DDBJ whole genome shotgun (WGS) entry which is preliminary data.</text>
</comment>
<sequence>MAAIALPDIETRSQLTRLFCIVFVVGLGVVSLFAYRKWMAMKAKKQTYEVSEVS</sequence>
<keyword evidence="1" id="KW-0812">Transmembrane</keyword>
<keyword evidence="1" id="KW-0472">Membrane</keyword>
<dbReference type="EMBL" id="VCAU01000111">
    <property type="protein sequence ID" value="KAF9884803.1"/>
    <property type="molecule type" value="Genomic_DNA"/>
</dbReference>
<organism evidence="2 3">
    <name type="scientific">Aspergillus nanangensis</name>
    <dbReference type="NCBI Taxonomy" id="2582783"/>
    <lineage>
        <taxon>Eukaryota</taxon>
        <taxon>Fungi</taxon>
        <taxon>Dikarya</taxon>
        <taxon>Ascomycota</taxon>
        <taxon>Pezizomycotina</taxon>
        <taxon>Eurotiomycetes</taxon>
        <taxon>Eurotiomycetidae</taxon>
        <taxon>Eurotiales</taxon>
        <taxon>Aspergillaceae</taxon>
        <taxon>Aspergillus</taxon>
        <taxon>Aspergillus subgen. Circumdati</taxon>
    </lineage>
</organism>
<keyword evidence="3" id="KW-1185">Reference proteome</keyword>
<evidence type="ECO:0000256" key="1">
    <source>
        <dbReference type="SAM" id="Phobius"/>
    </source>
</evidence>
<evidence type="ECO:0000313" key="3">
    <source>
        <dbReference type="Proteomes" id="UP001194746"/>
    </source>
</evidence>